<comment type="caution">
    <text evidence="1">The sequence shown here is derived from an EMBL/GenBank/DDBJ whole genome shotgun (WGS) entry which is preliminary data.</text>
</comment>
<accession>A0A2G8K9A7</accession>
<reference evidence="1 2" key="1">
    <citation type="journal article" date="2017" name="PLoS Biol.">
        <title>The sea cucumber genome provides insights into morphological evolution and visceral regeneration.</title>
        <authorList>
            <person name="Zhang X."/>
            <person name="Sun L."/>
            <person name="Yuan J."/>
            <person name="Sun Y."/>
            <person name="Gao Y."/>
            <person name="Zhang L."/>
            <person name="Li S."/>
            <person name="Dai H."/>
            <person name="Hamel J.F."/>
            <person name="Liu C."/>
            <person name="Yu Y."/>
            <person name="Liu S."/>
            <person name="Lin W."/>
            <person name="Guo K."/>
            <person name="Jin S."/>
            <person name="Xu P."/>
            <person name="Storey K.B."/>
            <person name="Huan P."/>
            <person name="Zhang T."/>
            <person name="Zhou Y."/>
            <person name="Zhang J."/>
            <person name="Lin C."/>
            <person name="Li X."/>
            <person name="Xing L."/>
            <person name="Huo D."/>
            <person name="Sun M."/>
            <person name="Wang L."/>
            <person name="Mercier A."/>
            <person name="Li F."/>
            <person name="Yang H."/>
            <person name="Xiang J."/>
        </authorList>
    </citation>
    <scope>NUCLEOTIDE SEQUENCE [LARGE SCALE GENOMIC DNA]</scope>
    <source>
        <strain evidence="1">Shaxun</strain>
        <tissue evidence="1">Muscle</tissue>
    </source>
</reference>
<name>A0A2G8K9A7_STIJA</name>
<dbReference type="EMBL" id="MRZV01000770">
    <property type="protein sequence ID" value="PIK44560.1"/>
    <property type="molecule type" value="Genomic_DNA"/>
</dbReference>
<proteinExistence type="predicted"/>
<organism evidence="1 2">
    <name type="scientific">Stichopus japonicus</name>
    <name type="common">Sea cucumber</name>
    <dbReference type="NCBI Taxonomy" id="307972"/>
    <lineage>
        <taxon>Eukaryota</taxon>
        <taxon>Metazoa</taxon>
        <taxon>Echinodermata</taxon>
        <taxon>Eleutherozoa</taxon>
        <taxon>Echinozoa</taxon>
        <taxon>Holothuroidea</taxon>
        <taxon>Aspidochirotacea</taxon>
        <taxon>Aspidochirotida</taxon>
        <taxon>Stichopodidae</taxon>
        <taxon>Apostichopus</taxon>
    </lineage>
</organism>
<sequence>MLKSPTANRNRFNSLFKPFVKHKSEDDINSNNVTENGRPRSVFASLSTESRAEKKAELLDLMVAQGKITKDDRLDLLKKYGTAENYRAGDTQRKILAFLVKTSKISIDDAVHYSRLLELSAQQRQRREQLLR</sequence>
<evidence type="ECO:0000313" key="2">
    <source>
        <dbReference type="Proteomes" id="UP000230750"/>
    </source>
</evidence>
<evidence type="ECO:0000313" key="1">
    <source>
        <dbReference type="EMBL" id="PIK44560.1"/>
    </source>
</evidence>
<keyword evidence="2" id="KW-1185">Reference proteome</keyword>
<dbReference type="AlphaFoldDB" id="A0A2G8K9A7"/>
<gene>
    <name evidence="1" type="ORF">BSL78_18595</name>
</gene>
<protein>
    <submittedName>
        <fullName evidence="1">Uncharacterized protein</fullName>
    </submittedName>
</protein>
<dbReference type="Proteomes" id="UP000230750">
    <property type="component" value="Unassembled WGS sequence"/>
</dbReference>